<sequence length="460" mass="50341">MRQGRRLPRGVPEGGLGRPCCHSIQGSARGVHGWGGTKTKLYGKYIVLGKNGEPLLYVKLQKALYGLLQSALMFYKKLVEDLTANGFKLNPATATKASPAADHLSKIWDETGATFLDKDCANTLHHATAQLGFLRARSRPDIDPAEAFLKTRVHKPDEYILKWWVDTLHCIHEDCKGLRGSSCHWAGEQAASWKQKIDVRSSTEDELVGLDDALPLILWLPPPNYLTPPGISDMAVPGLARLSPNSVQPTSTDLPVAPSLPLRRIVPLLIKPRRRPTNPYPHRPVPPLPYCDGAGPLNATDDAPEQTCQGLPADAGRSARDETKSEPSRSLTRLAWLLVGLRRGESVNGEAASESGDRRRRGWNAYAGLDVALTEGMNGMSFYVFYQALRFAPTSTPSEDVREASPVAKAGVSSACLEEIMRVTHAVDDPAMPNWRCGRVGKPPAFGRGKERHFLETALT</sequence>
<evidence type="ECO:0000256" key="1">
    <source>
        <dbReference type="SAM" id="MobiDB-lite"/>
    </source>
</evidence>
<comment type="caution">
    <text evidence="2">The sequence shown here is derived from an EMBL/GenBank/DDBJ whole genome shotgun (WGS) entry which is preliminary data.</text>
</comment>
<dbReference type="Proteomes" id="UP000266841">
    <property type="component" value="Unassembled WGS sequence"/>
</dbReference>
<name>K0RHZ2_THAOC</name>
<gene>
    <name evidence="2" type="ORF">THAOC_27248</name>
</gene>
<feature type="compositionally biased region" description="Basic and acidic residues" evidence="1">
    <location>
        <begin position="317"/>
        <end position="327"/>
    </location>
</feature>
<dbReference type="AlphaFoldDB" id="K0RHZ2"/>
<evidence type="ECO:0000313" key="2">
    <source>
        <dbReference type="EMBL" id="EJK53338.1"/>
    </source>
</evidence>
<keyword evidence="3" id="KW-1185">Reference proteome</keyword>
<proteinExistence type="predicted"/>
<evidence type="ECO:0008006" key="4">
    <source>
        <dbReference type="Google" id="ProtNLM"/>
    </source>
</evidence>
<accession>K0RHZ2</accession>
<dbReference type="OrthoDB" id="54440at2759"/>
<feature type="region of interest" description="Disordered" evidence="1">
    <location>
        <begin position="273"/>
        <end position="327"/>
    </location>
</feature>
<evidence type="ECO:0000313" key="3">
    <source>
        <dbReference type="Proteomes" id="UP000266841"/>
    </source>
</evidence>
<organism evidence="2 3">
    <name type="scientific">Thalassiosira oceanica</name>
    <name type="common">Marine diatom</name>
    <dbReference type="NCBI Taxonomy" id="159749"/>
    <lineage>
        <taxon>Eukaryota</taxon>
        <taxon>Sar</taxon>
        <taxon>Stramenopiles</taxon>
        <taxon>Ochrophyta</taxon>
        <taxon>Bacillariophyta</taxon>
        <taxon>Coscinodiscophyceae</taxon>
        <taxon>Thalassiosirophycidae</taxon>
        <taxon>Thalassiosirales</taxon>
        <taxon>Thalassiosiraceae</taxon>
        <taxon>Thalassiosira</taxon>
    </lineage>
</organism>
<feature type="compositionally biased region" description="Pro residues" evidence="1">
    <location>
        <begin position="278"/>
        <end position="289"/>
    </location>
</feature>
<dbReference type="EMBL" id="AGNL01037980">
    <property type="protein sequence ID" value="EJK53338.1"/>
    <property type="molecule type" value="Genomic_DNA"/>
</dbReference>
<reference evidence="2 3" key="1">
    <citation type="journal article" date="2012" name="Genome Biol.">
        <title>Genome and low-iron response of an oceanic diatom adapted to chronic iron limitation.</title>
        <authorList>
            <person name="Lommer M."/>
            <person name="Specht M."/>
            <person name="Roy A.S."/>
            <person name="Kraemer L."/>
            <person name="Andreson R."/>
            <person name="Gutowska M.A."/>
            <person name="Wolf J."/>
            <person name="Bergner S.V."/>
            <person name="Schilhabel M.B."/>
            <person name="Klostermeier U.C."/>
            <person name="Beiko R.G."/>
            <person name="Rosenstiel P."/>
            <person name="Hippler M."/>
            <person name="Laroche J."/>
        </authorList>
    </citation>
    <scope>NUCLEOTIDE SEQUENCE [LARGE SCALE GENOMIC DNA]</scope>
    <source>
        <strain evidence="2 3">CCMP1005</strain>
    </source>
</reference>
<protein>
    <recommendedName>
        <fullName evidence="4">Reverse transcriptase Ty1/copia-type domain-containing protein</fullName>
    </recommendedName>
</protein>